<dbReference type="GO" id="GO:0005840">
    <property type="term" value="C:ribosome"/>
    <property type="evidence" value="ECO:0007669"/>
    <property type="project" value="UniProtKB-KW"/>
</dbReference>
<keyword evidence="3 5" id="KW-0687">Ribonucleoprotein</keyword>
<evidence type="ECO:0000256" key="4">
    <source>
        <dbReference type="ARBA" id="ARBA00035206"/>
    </source>
</evidence>
<comment type="similarity">
    <text evidence="1 5">Belongs to the universal ribosomal protein uL24 family.</text>
</comment>
<dbReference type="GO" id="GO:0006412">
    <property type="term" value="P:translation"/>
    <property type="evidence" value="ECO:0007669"/>
    <property type="project" value="UniProtKB-UniRule"/>
</dbReference>
<dbReference type="SMART" id="SM00739">
    <property type="entry name" value="KOW"/>
    <property type="match status" value="1"/>
</dbReference>
<evidence type="ECO:0000313" key="8">
    <source>
        <dbReference type="Proteomes" id="UP000290942"/>
    </source>
</evidence>
<dbReference type="InterPro" id="IPR008991">
    <property type="entry name" value="Translation_prot_SH3-like_sf"/>
</dbReference>
<dbReference type="HAMAP" id="MF_01326_B">
    <property type="entry name" value="Ribosomal_uL24_B"/>
    <property type="match status" value="1"/>
</dbReference>
<dbReference type="AlphaFoldDB" id="A0A449A9D6"/>
<dbReference type="GO" id="GO:0019843">
    <property type="term" value="F:rRNA binding"/>
    <property type="evidence" value="ECO:0007669"/>
    <property type="project" value="UniProtKB-UniRule"/>
</dbReference>
<evidence type="ECO:0000313" key="7">
    <source>
        <dbReference type="EMBL" id="VEU60893.1"/>
    </source>
</evidence>
<dbReference type="InterPro" id="IPR057264">
    <property type="entry name" value="Ribosomal_uL24_C"/>
</dbReference>
<dbReference type="SUPFAM" id="SSF50104">
    <property type="entry name" value="Translation proteins SH3-like domain"/>
    <property type="match status" value="1"/>
</dbReference>
<dbReference type="InterPro" id="IPR014722">
    <property type="entry name" value="Rib_uL2_dom2"/>
</dbReference>
<evidence type="ECO:0000256" key="5">
    <source>
        <dbReference type="HAMAP-Rule" id="MF_01326"/>
    </source>
</evidence>
<dbReference type="GO" id="GO:1990904">
    <property type="term" value="C:ribonucleoprotein complex"/>
    <property type="evidence" value="ECO:0007669"/>
    <property type="project" value="UniProtKB-KW"/>
</dbReference>
<evidence type="ECO:0000259" key="6">
    <source>
        <dbReference type="SMART" id="SM00739"/>
    </source>
</evidence>
<evidence type="ECO:0000256" key="2">
    <source>
        <dbReference type="ARBA" id="ARBA00022980"/>
    </source>
</evidence>
<dbReference type="InterPro" id="IPR003256">
    <property type="entry name" value="Ribosomal_uL24"/>
</dbReference>
<dbReference type="NCBIfam" id="TIGR01079">
    <property type="entry name" value="rplX_bact"/>
    <property type="match status" value="1"/>
</dbReference>
<protein>
    <recommendedName>
        <fullName evidence="4 5">Large ribosomal subunit protein uL24</fullName>
    </recommendedName>
</protein>
<proteinExistence type="inferred from homology"/>
<dbReference type="Pfam" id="PF00467">
    <property type="entry name" value="KOW"/>
    <property type="match status" value="1"/>
</dbReference>
<comment type="subunit">
    <text evidence="5">Part of the 50S ribosomal subunit.</text>
</comment>
<accession>A0A449A9D6</accession>
<dbReference type="Gene3D" id="2.30.30.30">
    <property type="match status" value="1"/>
</dbReference>
<sequence>MKFKVNDEVVVISGSHKWKQGRIIKVDAKNNTVFIKDVNVQTKHQKPTRGGEGAIKKQEGPIHASNVAVMAKKGTKTSAPVVSKIGYTIKDGKKTRIIKKTNKEY</sequence>
<organism evidence="7 8">
    <name type="scientific">Mycoplasmopsis bovigenitalium</name>
    <dbReference type="NCBI Taxonomy" id="2112"/>
    <lineage>
        <taxon>Bacteria</taxon>
        <taxon>Bacillati</taxon>
        <taxon>Mycoplasmatota</taxon>
        <taxon>Mycoplasmoidales</taxon>
        <taxon>Metamycoplasmataceae</taxon>
        <taxon>Mycoplasmopsis</taxon>
    </lineage>
</organism>
<feature type="domain" description="KOW" evidence="6">
    <location>
        <begin position="2"/>
        <end position="29"/>
    </location>
</feature>
<gene>
    <name evidence="5 7" type="primary">rplX</name>
    <name evidence="7" type="ORF">NCTC10122_00498</name>
</gene>
<dbReference type="InterPro" id="IPR005824">
    <property type="entry name" value="KOW"/>
</dbReference>
<comment type="function">
    <text evidence="5">One of two assembly initiator proteins, it binds directly to the 5'-end of the 23S rRNA, where it nucleates assembly of the 50S subunit.</text>
</comment>
<keyword evidence="5" id="KW-0694">RNA-binding</keyword>
<dbReference type="PANTHER" id="PTHR12903">
    <property type="entry name" value="MITOCHONDRIAL RIBOSOMAL PROTEIN L24"/>
    <property type="match status" value="1"/>
</dbReference>
<dbReference type="Pfam" id="PF17136">
    <property type="entry name" value="ribosomal_L24"/>
    <property type="match status" value="1"/>
</dbReference>
<dbReference type="CDD" id="cd06089">
    <property type="entry name" value="KOW_RPL26"/>
    <property type="match status" value="1"/>
</dbReference>
<dbReference type="Proteomes" id="UP000290942">
    <property type="component" value="Chromosome"/>
</dbReference>
<evidence type="ECO:0000256" key="1">
    <source>
        <dbReference type="ARBA" id="ARBA00010618"/>
    </source>
</evidence>
<dbReference type="EMBL" id="LR214970">
    <property type="protein sequence ID" value="VEU60893.1"/>
    <property type="molecule type" value="Genomic_DNA"/>
</dbReference>
<comment type="function">
    <text evidence="5">One of the proteins that surrounds the polypeptide exit tunnel on the outside of the subunit.</text>
</comment>
<keyword evidence="2 5" id="KW-0689">Ribosomal protein</keyword>
<keyword evidence="5" id="KW-0699">rRNA-binding</keyword>
<dbReference type="RefSeq" id="WP_129687772.1">
    <property type="nucleotide sequence ID" value="NZ_LR214970.1"/>
</dbReference>
<name>A0A449A9D6_9BACT</name>
<dbReference type="InterPro" id="IPR041988">
    <property type="entry name" value="Ribosomal_uL24_KOW"/>
</dbReference>
<reference evidence="7 8" key="1">
    <citation type="submission" date="2019-01" db="EMBL/GenBank/DDBJ databases">
        <authorList>
            <consortium name="Pathogen Informatics"/>
        </authorList>
    </citation>
    <scope>NUCLEOTIDE SEQUENCE [LARGE SCALE GENOMIC DNA]</scope>
    <source>
        <strain evidence="7 8">NCTC10122</strain>
    </source>
</reference>
<evidence type="ECO:0000256" key="3">
    <source>
        <dbReference type="ARBA" id="ARBA00023274"/>
    </source>
</evidence>
<dbReference type="GO" id="GO:0003735">
    <property type="term" value="F:structural constituent of ribosome"/>
    <property type="evidence" value="ECO:0007669"/>
    <property type="project" value="InterPro"/>
</dbReference>